<protein>
    <recommendedName>
        <fullName evidence="3">DNA helicase</fullName>
        <ecNumber evidence="3">3.6.4.12</ecNumber>
    </recommendedName>
</protein>
<keyword evidence="8" id="KW-0156">Chromatin regulator</keyword>
<evidence type="ECO:0000256" key="1">
    <source>
        <dbReference type="ARBA" id="ARBA00004123"/>
    </source>
</evidence>
<keyword evidence="4" id="KW-0547">Nucleotide-binding</keyword>
<dbReference type="SMART" id="SM00490">
    <property type="entry name" value="HELICc"/>
    <property type="match status" value="1"/>
</dbReference>
<evidence type="ECO:0000256" key="5">
    <source>
        <dbReference type="ARBA" id="ARBA00022801"/>
    </source>
</evidence>
<dbReference type="AlphaFoldDB" id="A0AAW0GNV1"/>
<feature type="region of interest" description="Disordered" evidence="11">
    <location>
        <begin position="284"/>
        <end position="311"/>
    </location>
</feature>
<feature type="region of interest" description="Disordered" evidence="11">
    <location>
        <begin position="1"/>
        <end position="250"/>
    </location>
</feature>
<feature type="compositionally biased region" description="Low complexity" evidence="11">
    <location>
        <begin position="26"/>
        <end position="49"/>
    </location>
</feature>
<dbReference type="GO" id="GO:0003678">
    <property type="term" value="F:DNA helicase activity"/>
    <property type="evidence" value="ECO:0007669"/>
    <property type="project" value="UniProtKB-EC"/>
</dbReference>
<dbReference type="EC" id="3.6.4.12" evidence="3"/>
<feature type="compositionally biased region" description="Basic and acidic residues" evidence="11">
    <location>
        <begin position="1135"/>
        <end position="1162"/>
    </location>
</feature>
<organism evidence="14 15">
    <name type="scientific">Cerrena zonata</name>
    <dbReference type="NCBI Taxonomy" id="2478898"/>
    <lineage>
        <taxon>Eukaryota</taxon>
        <taxon>Fungi</taxon>
        <taxon>Dikarya</taxon>
        <taxon>Basidiomycota</taxon>
        <taxon>Agaricomycotina</taxon>
        <taxon>Agaricomycetes</taxon>
        <taxon>Polyporales</taxon>
        <taxon>Cerrenaceae</taxon>
        <taxon>Cerrena</taxon>
    </lineage>
</organism>
<evidence type="ECO:0000256" key="2">
    <source>
        <dbReference type="ARBA" id="ARBA00007025"/>
    </source>
</evidence>
<dbReference type="Proteomes" id="UP001385951">
    <property type="component" value="Unassembled WGS sequence"/>
</dbReference>
<feature type="region of interest" description="Disordered" evidence="11">
    <location>
        <begin position="1135"/>
        <end position="1173"/>
    </location>
</feature>
<gene>
    <name evidence="14" type="ORF">QCA50_004383</name>
</gene>
<dbReference type="EMBL" id="JASBNA010000004">
    <property type="protein sequence ID" value="KAK7692750.1"/>
    <property type="molecule type" value="Genomic_DNA"/>
</dbReference>
<dbReference type="SUPFAM" id="SSF52540">
    <property type="entry name" value="P-loop containing nucleoside triphosphate hydrolases"/>
    <property type="match status" value="2"/>
</dbReference>
<dbReference type="Pfam" id="PF00176">
    <property type="entry name" value="SNF2-rel_dom"/>
    <property type="match status" value="1"/>
</dbReference>
<name>A0AAW0GNV1_9APHY</name>
<sequence length="1173" mass="131172">MSNGQAAVRNAAISSLKFKKNANKDQPSSPQPSSSSPPSSSSLPSQSPSYAVPPSQSRDATMPSRYFHSNTLPSGNVLVPSSSPPPSDFHYPAHPPAFHSEVSDVIPGLVSDPYGHSSSSSFGHSLFASSGFTDNRNGSNASFTRPWEASSPRTPPVSLAHRGEPPRKRVNRGDSPGHDPIDLLRTPDSPQISRPAQRRKGASRVVSSASEEESTPETKNGIAGPSQPRIRRTSNSDGPGTPASDISTVDHERFTKFKMIHPEHPAARIQAAWQQAGGDEFKANAFLNNPSWSPPSSRSPLLQRPKLPIETGRVKEVDDAREAERIRLKDLGKKSLIHKNRVLETRPIATTSTPPRPKATIDLTKPSPQSPDSPEIRVRPPMRLKRKAIASDSEEDNDDGDDNDSSAEEAKRALNSRKHEIQALNFFNTGAAETLQEVTGCSLVQAQKIVELRPFGSIDDLNTRLAQGRKKPGPAGVSSRLFEDCSSIFEGYGKVDGILEECEDIGIELRNEIATWTAGSASKKASTSSSRDSPLGADVMEDGAITLSTQAVLSTKKPKYYIQNQPSLLNKDVQLKEYQMLGINWLNLLYQKKLSCILADEMGLGKTVQVISFFAHLRERNRRGPHLIVVPASTLENWLREFRKFAPEIVVEPYYGSKEDRVRTREALRRGLADHTWEVLVTTYTIAQGDEKDRKFFKHIDWDTCVFDEGHILKNFQSQRYQALLKFQSNWRLLLTGTPLQNNLQELVSLMNFILPQKFEGELDAVRQVFKTKGDTKVTLLAQERVSRAKKLLTPFVLRRRKDQVLQDLPKKTERIEWCEMTSLQKSIYNDALRRSRKTVFDEESPDATDSAEAGNKKGSKKKTRANPRTKDKMYVENSANVLMDLRKAALHPMLFRRRFSDAILDSMTKALLKEPDFRRRGALFDLVKEDMSVMTDAELQAFAETYKSTRKFLQAEDCYMQAGKVKVMLKLLQQYQKEGRRILIFSQFTQVLDILQKVLDREETKYLLLTGSTPVDARQSLVDQFTEDESIPVFLLSTKAGGMGINLTAASVVIMFDQDFNPHNDKQAQDRAYRIGQKRDVDVVKLIMKGSIEEDMLALGMTKLALDEAVAGEEGDEKVEREMKTSLMNVVRRKLQDLKEDGDSEKEEKAQGSKGNETKMDVDDDSSLSELE</sequence>
<keyword evidence="5" id="KW-0378">Hydrolase</keyword>
<dbReference type="GO" id="GO:0005524">
    <property type="term" value="F:ATP binding"/>
    <property type="evidence" value="ECO:0007669"/>
    <property type="project" value="UniProtKB-KW"/>
</dbReference>
<dbReference type="InterPro" id="IPR000330">
    <property type="entry name" value="SNF2_N"/>
</dbReference>
<evidence type="ECO:0000256" key="9">
    <source>
        <dbReference type="ARBA" id="ARBA00023125"/>
    </source>
</evidence>
<feature type="compositionally biased region" description="Low complexity" evidence="11">
    <location>
        <begin position="287"/>
        <end position="308"/>
    </location>
</feature>
<keyword evidence="15" id="KW-1185">Reference proteome</keyword>
<feature type="region of interest" description="Disordered" evidence="11">
    <location>
        <begin position="342"/>
        <end position="413"/>
    </location>
</feature>
<keyword evidence="9" id="KW-0238">DNA-binding</keyword>
<dbReference type="InterPro" id="IPR049730">
    <property type="entry name" value="SNF2/RAD54-like_C"/>
</dbReference>
<keyword evidence="6" id="KW-0347">Helicase</keyword>
<dbReference type="SMART" id="SM00487">
    <property type="entry name" value="DEXDc"/>
    <property type="match status" value="1"/>
</dbReference>
<dbReference type="InterPro" id="IPR001650">
    <property type="entry name" value="Helicase_C-like"/>
</dbReference>
<dbReference type="InterPro" id="IPR014001">
    <property type="entry name" value="Helicase_ATP-bd"/>
</dbReference>
<evidence type="ECO:0000256" key="3">
    <source>
        <dbReference type="ARBA" id="ARBA00012551"/>
    </source>
</evidence>
<dbReference type="Gene3D" id="3.40.50.300">
    <property type="entry name" value="P-loop containing nucleotide triphosphate hydrolases"/>
    <property type="match status" value="1"/>
</dbReference>
<dbReference type="Gene3D" id="3.40.50.10810">
    <property type="entry name" value="Tandem AAA-ATPase domain"/>
    <property type="match status" value="1"/>
</dbReference>
<evidence type="ECO:0000256" key="4">
    <source>
        <dbReference type="ARBA" id="ARBA00022741"/>
    </source>
</evidence>
<reference evidence="14 15" key="1">
    <citation type="submission" date="2022-09" db="EMBL/GenBank/DDBJ databases">
        <authorList>
            <person name="Palmer J.M."/>
        </authorList>
    </citation>
    <scope>NUCLEOTIDE SEQUENCE [LARGE SCALE GENOMIC DNA]</scope>
    <source>
        <strain evidence="14 15">DSM 7382</strain>
    </source>
</reference>
<dbReference type="GO" id="GO:0005694">
    <property type="term" value="C:chromosome"/>
    <property type="evidence" value="ECO:0007669"/>
    <property type="project" value="UniProtKB-ARBA"/>
</dbReference>
<dbReference type="PROSITE" id="PS51194">
    <property type="entry name" value="HELICASE_CTER"/>
    <property type="match status" value="1"/>
</dbReference>
<feature type="domain" description="Helicase ATP-binding" evidence="12">
    <location>
        <begin position="587"/>
        <end position="757"/>
    </location>
</feature>
<dbReference type="CDD" id="cd18793">
    <property type="entry name" value="SF2_C_SNF"/>
    <property type="match status" value="1"/>
</dbReference>
<keyword evidence="10" id="KW-0539">Nucleus</keyword>
<evidence type="ECO:0000256" key="6">
    <source>
        <dbReference type="ARBA" id="ARBA00022806"/>
    </source>
</evidence>
<feature type="compositionally biased region" description="Acidic residues" evidence="11">
    <location>
        <begin position="392"/>
        <end position="407"/>
    </location>
</feature>
<feature type="region of interest" description="Disordered" evidence="11">
    <location>
        <begin position="840"/>
        <end position="871"/>
    </location>
</feature>
<comment type="similarity">
    <text evidence="2">Belongs to the SNF2/RAD54 helicase family.</text>
</comment>
<dbReference type="Pfam" id="PF00271">
    <property type="entry name" value="Helicase_C"/>
    <property type="match status" value="1"/>
</dbReference>
<dbReference type="GO" id="GO:0016787">
    <property type="term" value="F:hydrolase activity"/>
    <property type="evidence" value="ECO:0007669"/>
    <property type="project" value="UniProtKB-KW"/>
</dbReference>
<evidence type="ECO:0000259" key="13">
    <source>
        <dbReference type="PROSITE" id="PS51194"/>
    </source>
</evidence>
<accession>A0AAW0GNV1</accession>
<dbReference type="GO" id="GO:0005634">
    <property type="term" value="C:nucleus"/>
    <property type="evidence" value="ECO:0007669"/>
    <property type="project" value="UniProtKB-SubCell"/>
</dbReference>
<dbReference type="PANTHER" id="PTHR10799">
    <property type="entry name" value="SNF2/RAD54 HELICASE FAMILY"/>
    <property type="match status" value="1"/>
</dbReference>
<comment type="caution">
    <text evidence="14">The sequence shown here is derived from an EMBL/GenBank/DDBJ whole genome shotgun (WGS) entry which is preliminary data.</text>
</comment>
<comment type="subcellular location">
    <subcellularLocation>
        <location evidence="1">Nucleus</location>
    </subcellularLocation>
</comment>
<proteinExistence type="inferred from homology"/>
<dbReference type="FunFam" id="3.40.50.10810:FF:000014">
    <property type="entry name" value="SWI/SNF-related matrix-associated actin-dependent regulator of chromatin subfamily A containing DEAD/H box 1"/>
    <property type="match status" value="1"/>
</dbReference>
<evidence type="ECO:0000313" key="15">
    <source>
        <dbReference type="Proteomes" id="UP001385951"/>
    </source>
</evidence>
<evidence type="ECO:0000259" key="12">
    <source>
        <dbReference type="PROSITE" id="PS51192"/>
    </source>
</evidence>
<dbReference type="PROSITE" id="PS51192">
    <property type="entry name" value="HELICASE_ATP_BIND_1"/>
    <property type="match status" value="1"/>
</dbReference>
<keyword evidence="7" id="KW-0067">ATP-binding</keyword>
<dbReference type="InterPro" id="IPR038718">
    <property type="entry name" value="SNF2-like_sf"/>
</dbReference>
<dbReference type="GO" id="GO:0003677">
    <property type="term" value="F:DNA binding"/>
    <property type="evidence" value="ECO:0007669"/>
    <property type="project" value="UniProtKB-KW"/>
</dbReference>
<evidence type="ECO:0000256" key="7">
    <source>
        <dbReference type="ARBA" id="ARBA00022840"/>
    </source>
</evidence>
<dbReference type="InterPro" id="IPR027417">
    <property type="entry name" value="P-loop_NTPase"/>
</dbReference>
<evidence type="ECO:0000256" key="8">
    <source>
        <dbReference type="ARBA" id="ARBA00022853"/>
    </source>
</evidence>
<evidence type="ECO:0000313" key="14">
    <source>
        <dbReference type="EMBL" id="KAK7692750.1"/>
    </source>
</evidence>
<dbReference type="GO" id="GO:0140658">
    <property type="term" value="F:ATP-dependent chromatin remodeler activity"/>
    <property type="evidence" value="ECO:0007669"/>
    <property type="project" value="UniProtKB-ARBA"/>
</dbReference>
<feature type="compositionally biased region" description="Low complexity" evidence="11">
    <location>
        <begin position="115"/>
        <end position="132"/>
    </location>
</feature>
<evidence type="ECO:0000256" key="11">
    <source>
        <dbReference type="SAM" id="MobiDB-lite"/>
    </source>
</evidence>
<feature type="compositionally biased region" description="Basic residues" evidence="11">
    <location>
        <begin position="858"/>
        <end position="868"/>
    </location>
</feature>
<dbReference type="CDD" id="cd17998">
    <property type="entry name" value="DEXHc_SMARCAD1"/>
    <property type="match status" value="1"/>
</dbReference>
<feature type="compositionally biased region" description="Acidic residues" evidence="11">
    <location>
        <begin position="1163"/>
        <end position="1173"/>
    </location>
</feature>
<evidence type="ECO:0000256" key="10">
    <source>
        <dbReference type="ARBA" id="ARBA00023242"/>
    </source>
</evidence>
<feature type="domain" description="Helicase C-terminal" evidence="13">
    <location>
        <begin position="971"/>
        <end position="1132"/>
    </location>
</feature>
<feature type="compositionally biased region" description="Polar residues" evidence="11">
    <location>
        <begin position="133"/>
        <end position="143"/>
    </location>
</feature>
<feature type="compositionally biased region" description="Basic and acidic residues" evidence="11">
    <location>
        <begin position="161"/>
        <end position="182"/>
    </location>
</feature>